<keyword evidence="2" id="KW-0175">Coiled coil</keyword>
<dbReference type="PROSITE" id="PS51123">
    <property type="entry name" value="OMPA_2"/>
    <property type="match status" value="1"/>
</dbReference>
<dbReference type="Gene3D" id="3.30.1330.60">
    <property type="entry name" value="OmpA-like domain"/>
    <property type="match status" value="1"/>
</dbReference>
<evidence type="ECO:0000256" key="3">
    <source>
        <dbReference type="SAM" id="Phobius"/>
    </source>
</evidence>
<keyword evidence="3" id="KW-0812">Transmembrane</keyword>
<feature type="coiled-coil region" evidence="2">
    <location>
        <begin position="320"/>
        <end position="368"/>
    </location>
</feature>
<feature type="coiled-coil region" evidence="2">
    <location>
        <begin position="47"/>
        <end position="284"/>
    </location>
</feature>
<dbReference type="PANTHER" id="PTHR30329:SF21">
    <property type="entry name" value="LIPOPROTEIN YIAD-RELATED"/>
    <property type="match status" value="1"/>
</dbReference>
<dbReference type="InterPro" id="IPR006665">
    <property type="entry name" value="OmpA-like"/>
</dbReference>
<accession>A0A9J7AZ83</accession>
<protein>
    <submittedName>
        <fullName evidence="5">Peptidoglycan -binding protein</fullName>
    </submittedName>
</protein>
<keyword evidence="3" id="KW-1133">Transmembrane helix</keyword>
<keyword evidence="6" id="KW-1185">Reference proteome</keyword>
<feature type="transmembrane region" description="Helical" evidence="3">
    <location>
        <begin position="21"/>
        <end position="43"/>
    </location>
</feature>
<gene>
    <name evidence="5" type="ORF">NUH88_08550</name>
</gene>
<dbReference type="Pfam" id="PF00691">
    <property type="entry name" value="OmpA"/>
    <property type="match status" value="1"/>
</dbReference>
<reference evidence="5" key="1">
    <citation type="submission" date="2022-08" db="EMBL/GenBank/DDBJ databases">
        <title>Nisaea acidiphila sp. nov., isolated from a marine algal debris and emended description of the genus Nisaea Urios et al. 2008.</title>
        <authorList>
            <person name="Kwon K."/>
        </authorList>
    </citation>
    <scope>NUCLEOTIDE SEQUENCE</scope>
    <source>
        <strain evidence="5">MEBiC11861</strain>
    </source>
</reference>
<dbReference type="GO" id="GO:0016020">
    <property type="term" value="C:membrane"/>
    <property type="evidence" value="ECO:0007669"/>
    <property type="project" value="UniProtKB-UniRule"/>
</dbReference>
<evidence type="ECO:0000313" key="6">
    <source>
        <dbReference type="Proteomes" id="UP001060336"/>
    </source>
</evidence>
<dbReference type="CDD" id="cd07185">
    <property type="entry name" value="OmpA_C-like"/>
    <property type="match status" value="1"/>
</dbReference>
<dbReference type="AlphaFoldDB" id="A0A9J7AZ83"/>
<keyword evidence="1 3" id="KW-0472">Membrane</keyword>
<evidence type="ECO:0000313" key="5">
    <source>
        <dbReference type="EMBL" id="UUX51737.1"/>
    </source>
</evidence>
<proteinExistence type="predicted"/>
<dbReference type="RefSeq" id="WP_257771401.1">
    <property type="nucleotide sequence ID" value="NZ_CP102480.1"/>
</dbReference>
<dbReference type="InterPro" id="IPR050330">
    <property type="entry name" value="Bact_OuterMem_StrucFunc"/>
</dbReference>
<evidence type="ECO:0000259" key="4">
    <source>
        <dbReference type="PROSITE" id="PS51123"/>
    </source>
</evidence>
<sequence length="530" mass="59919">MSARSRASTRDTNIWPGFVDALATLLMVIIFVLMVFIVSQFYLTQALSGRDEALKNLQAEIAELSELLNLERETNTELRLNVAQLSTELQASIARRDALSQQVSQLISQRDQLEDRLAESVRDRSNMQQRLSELENSRAGTEARLTEVLSERDALLSKLRSVESEMAVVKAERDEINAGLEDAFKVIEADRETIKTQLAELESLRRDLLALKDLRRQLEGEVAELAALKESLEENLGETESQLDAAKLTAEERQARIEELLAEMGALRDRSKELTATLAESEERTVLQQHEIEARDIRLAELTADFNRTADALGAEKKISSEAQQQVELLNRQMRALREQLLALQEVMDALEAKNKEQQVEIVDLGAKLNRALATKVQELARFRSEFFGRLREVLSGREGIRIVGDRFVFQSEVLFDSGSDQIGPRGQIQLRQFADQLKDIASKIPTEIDWILQVEGHTDPVPIYNERFKNNWDLSAARAISVVQTLISEGIPAGKLSATGYGEFQPIDARKDEIGNRRNRRIEMKLTQR</sequence>
<name>A0A9J7AZ83_9PROT</name>
<dbReference type="Proteomes" id="UP001060336">
    <property type="component" value="Chromosome"/>
</dbReference>
<dbReference type="PANTHER" id="PTHR30329">
    <property type="entry name" value="STATOR ELEMENT OF FLAGELLAR MOTOR COMPLEX"/>
    <property type="match status" value="1"/>
</dbReference>
<evidence type="ECO:0000256" key="2">
    <source>
        <dbReference type="SAM" id="Coils"/>
    </source>
</evidence>
<dbReference type="KEGG" id="naci:NUH88_08550"/>
<dbReference type="SUPFAM" id="SSF103088">
    <property type="entry name" value="OmpA-like"/>
    <property type="match status" value="1"/>
</dbReference>
<dbReference type="Gene3D" id="1.10.287.1490">
    <property type="match status" value="1"/>
</dbReference>
<organism evidence="5 6">
    <name type="scientific">Nisaea acidiphila</name>
    <dbReference type="NCBI Taxonomy" id="1862145"/>
    <lineage>
        <taxon>Bacteria</taxon>
        <taxon>Pseudomonadati</taxon>
        <taxon>Pseudomonadota</taxon>
        <taxon>Alphaproteobacteria</taxon>
        <taxon>Rhodospirillales</taxon>
        <taxon>Thalassobaculaceae</taxon>
        <taxon>Nisaea</taxon>
    </lineage>
</organism>
<dbReference type="EMBL" id="CP102480">
    <property type="protein sequence ID" value="UUX51737.1"/>
    <property type="molecule type" value="Genomic_DNA"/>
</dbReference>
<dbReference type="InterPro" id="IPR036737">
    <property type="entry name" value="OmpA-like_sf"/>
</dbReference>
<evidence type="ECO:0000256" key="1">
    <source>
        <dbReference type="PROSITE-ProRule" id="PRU00473"/>
    </source>
</evidence>
<dbReference type="NCBIfam" id="NF006543">
    <property type="entry name" value="PRK09039.1-2"/>
    <property type="match status" value="1"/>
</dbReference>
<feature type="domain" description="OmpA-like" evidence="4">
    <location>
        <begin position="404"/>
        <end position="530"/>
    </location>
</feature>